<dbReference type="SUPFAM" id="SSF57959">
    <property type="entry name" value="Leucine zipper domain"/>
    <property type="match status" value="1"/>
</dbReference>
<evidence type="ECO:0000313" key="7">
    <source>
        <dbReference type="Proteomes" id="UP001214415"/>
    </source>
</evidence>
<comment type="subcellular location">
    <subcellularLocation>
        <location evidence="1">Nucleus</location>
    </subcellularLocation>
</comment>
<sequence length="362" mass="40283">MNSFHHRDAHLTGKPLEVTGTPISDFDESYLSSDISSHIPVSEATPSPPMETWTFDKEGTGLSEKLLDMEFQNDIHTNDLNSLLYAPSFQDTTSYDAPFSVNGVTPFIQDKNHLQEIDTENTLLKSIDPQSISIKNEEPVYETAQPSPPENLSIKADSALDAAGAESQNTMFTAFTPMRLDEDTSFSIKPLSSLQSRGKSPSNVSDLRPSLDEYNKLSSKEKRQLRNKISARNFRNRRKEYISLLEEQLTERDSLIESLQEQISRLRLENTNLQEELRSQKSKTNPSMEVSKILNALQRNAQNTETQDASNNRPCSRGSPRLQPLTVPNTRKDVSATARPGSPSSSFWGGVGNMSSIATAVA</sequence>
<evidence type="ECO:0000256" key="3">
    <source>
        <dbReference type="SAM" id="Coils"/>
    </source>
</evidence>
<dbReference type="Proteomes" id="UP001214415">
    <property type="component" value="Chromosome 8"/>
</dbReference>
<feature type="compositionally biased region" description="Polar residues" evidence="4">
    <location>
        <begin position="342"/>
        <end position="352"/>
    </location>
</feature>
<dbReference type="GO" id="GO:0000976">
    <property type="term" value="F:transcription cis-regulatory region binding"/>
    <property type="evidence" value="ECO:0007669"/>
    <property type="project" value="InterPro"/>
</dbReference>
<dbReference type="PANTHER" id="PTHR40621">
    <property type="entry name" value="TRANSCRIPTION FACTOR KAPC-RELATED"/>
    <property type="match status" value="1"/>
</dbReference>
<dbReference type="AlphaFoldDB" id="A0AAF0J5E8"/>
<reference evidence="6" key="1">
    <citation type="submission" date="2023-03" db="EMBL/GenBank/DDBJ databases">
        <title>Mating type loci evolution in Malassezia.</title>
        <authorList>
            <person name="Coelho M.A."/>
        </authorList>
    </citation>
    <scope>NUCLEOTIDE SEQUENCE</scope>
    <source>
        <strain evidence="6">CBS 12830</strain>
    </source>
</reference>
<feature type="region of interest" description="Disordered" evidence="4">
    <location>
        <begin position="1"/>
        <end position="23"/>
    </location>
</feature>
<dbReference type="InterPro" id="IPR046347">
    <property type="entry name" value="bZIP_sf"/>
</dbReference>
<name>A0AAF0J5E8_9BASI</name>
<accession>A0AAF0J5E8</accession>
<dbReference type="CDD" id="cd14810">
    <property type="entry name" value="bZIP_u1"/>
    <property type="match status" value="1"/>
</dbReference>
<organism evidence="6 7">
    <name type="scientific">Malassezia equina</name>
    <dbReference type="NCBI Taxonomy" id="1381935"/>
    <lineage>
        <taxon>Eukaryota</taxon>
        <taxon>Fungi</taxon>
        <taxon>Dikarya</taxon>
        <taxon>Basidiomycota</taxon>
        <taxon>Ustilaginomycotina</taxon>
        <taxon>Malasseziomycetes</taxon>
        <taxon>Malasseziales</taxon>
        <taxon>Malasseziaceae</taxon>
        <taxon>Malassezia</taxon>
    </lineage>
</organism>
<proteinExistence type="predicted"/>
<keyword evidence="7" id="KW-1185">Reference proteome</keyword>
<dbReference type="Gene3D" id="1.20.5.170">
    <property type="match status" value="1"/>
</dbReference>
<gene>
    <name evidence="6" type="ORF">MEQU1_003631</name>
</gene>
<dbReference type="PROSITE" id="PS00036">
    <property type="entry name" value="BZIP_BASIC"/>
    <property type="match status" value="1"/>
</dbReference>
<dbReference type="SMART" id="SM00338">
    <property type="entry name" value="BRLZ"/>
    <property type="match status" value="1"/>
</dbReference>
<dbReference type="Pfam" id="PF07716">
    <property type="entry name" value="bZIP_2"/>
    <property type="match status" value="1"/>
</dbReference>
<dbReference type="GO" id="GO:0090575">
    <property type="term" value="C:RNA polymerase II transcription regulator complex"/>
    <property type="evidence" value="ECO:0007669"/>
    <property type="project" value="TreeGrafter"/>
</dbReference>
<protein>
    <recommendedName>
        <fullName evidence="5">BZIP domain-containing protein</fullName>
    </recommendedName>
</protein>
<dbReference type="PROSITE" id="PS50217">
    <property type="entry name" value="BZIP"/>
    <property type="match status" value="1"/>
</dbReference>
<keyword evidence="3" id="KW-0175">Coiled coil</keyword>
<feature type="domain" description="BZIP" evidence="5">
    <location>
        <begin position="217"/>
        <end position="280"/>
    </location>
</feature>
<evidence type="ECO:0000313" key="6">
    <source>
        <dbReference type="EMBL" id="WFD24925.1"/>
    </source>
</evidence>
<evidence type="ECO:0000256" key="1">
    <source>
        <dbReference type="ARBA" id="ARBA00004123"/>
    </source>
</evidence>
<dbReference type="InterPro" id="IPR050936">
    <property type="entry name" value="AP-1-like"/>
</dbReference>
<dbReference type="PANTHER" id="PTHR40621:SF10">
    <property type="entry name" value="BZIP DOMAIN-CONTAINING PROTEIN"/>
    <property type="match status" value="1"/>
</dbReference>
<evidence type="ECO:0000256" key="2">
    <source>
        <dbReference type="ARBA" id="ARBA00023242"/>
    </source>
</evidence>
<feature type="compositionally biased region" description="Basic and acidic residues" evidence="4">
    <location>
        <begin position="1"/>
        <end position="11"/>
    </location>
</feature>
<keyword evidence="2" id="KW-0539">Nucleus</keyword>
<feature type="coiled-coil region" evidence="3">
    <location>
        <begin position="242"/>
        <end position="283"/>
    </location>
</feature>
<feature type="compositionally biased region" description="Polar residues" evidence="4">
    <location>
        <begin position="301"/>
        <end position="314"/>
    </location>
</feature>
<dbReference type="GO" id="GO:0001228">
    <property type="term" value="F:DNA-binding transcription activator activity, RNA polymerase II-specific"/>
    <property type="evidence" value="ECO:0007669"/>
    <property type="project" value="TreeGrafter"/>
</dbReference>
<feature type="region of interest" description="Disordered" evidence="4">
    <location>
        <begin position="301"/>
        <end position="352"/>
    </location>
</feature>
<dbReference type="InterPro" id="IPR004827">
    <property type="entry name" value="bZIP"/>
</dbReference>
<evidence type="ECO:0000256" key="4">
    <source>
        <dbReference type="SAM" id="MobiDB-lite"/>
    </source>
</evidence>
<dbReference type="EMBL" id="CP119907">
    <property type="protein sequence ID" value="WFD24925.1"/>
    <property type="molecule type" value="Genomic_DNA"/>
</dbReference>
<evidence type="ECO:0000259" key="5">
    <source>
        <dbReference type="PROSITE" id="PS50217"/>
    </source>
</evidence>